<organism evidence="3 4">
    <name type="scientific">Euroglyphus maynei</name>
    <name type="common">Mayne's house dust mite</name>
    <dbReference type="NCBI Taxonomy" id="6958"/>
    <lineage>
        <taxon>Eukaryota</taxon>
        <taxon>Metazoa</taxon>
        <taxon>Ecdysozoa</taxon>
        <taxon>Arthropoda</taxon>
        <taxon>Chelicerata</taxon>
        <taxon>Arachnida</taxon>
        <taxon>Acari</taxon>
        <taxon>Acariformes</taxon>
        <taxon>Sarcoptiformes</taxon>
        <taxon>Astigmata</taxon>
        <taxon>Psoroptidia</taxon>
        <taxon>Analgoidea</taxon>
        <taxon>Pyroglyphidae</taxon>
        <taxon>Pyroglyphinae</taxon>
        <taxon>Euroglyphus</taxon>
    </lineage>
</organism>
<evidence type="ECO:0000313" key="4">
    <source>
        <dbReference type="Proteomes" id="UP000194236"/>
    </source>
</evidence>
<feature type="non-terminal residue" evidence="3">
    <location>
        <position position="180"/>
    </location>
</feature>
<evidence type="ECO:0008006" key="5">
    <source>
        <dbReference type="Google" id="ProtNLM"/>
    </source>
</evidence>
<feature type="transmembrane region" description="Helical" evidence="2">
    <location>
        <begin position="116"/>
        <end position="137"/>
    </location>
</feature>
<reference evidence="3 4" key="1">
    <citation type="submission" date="2017-03" db="EMBL/GenBank/DDBJ databases">
        <title>Genome Survey of Euroglyphus maynei.</title>
        <authorList>
            <person name="Arlian L.G."/>
            <person name="Morgan M.S."/>
            <person name="Rider S.D."/>
        </authorList>
    </citation>
    <scope>NUCLEOTIDE SEQUENCE [LARGE SCALE GENOMIC DNA]</scope>
    <source>
        <strain evidence="3">Arlian Lab</strain>
        <tissue evidence="3">Whole body</tissue>
    </source>
</reference>
<keyword evidence="2" id="KW-0472">Membrane</keyword>
<dbReference type="AlphaFoldDB" id="A0A1Y3ARQ9"/>
<keyword evidence="4" id="KW-1185">Reference proteome</keyword>
<evidence type="ECO:0000256" key="2">
    <source>
        <dbReference type="SAM" id="Phobius"/>
    </source>
</evidence>
<comment type="caution">
    <text evidence="3">The sequence shown here is derived from an EMBL/GenBank/DDBJ whole genome shotgun (WGS) entry which is preliminary data.</text>
</comment>
<keyword evidence="2" id="KW-0812">Transmembrane</keyword>
<feature type="compositionally biased region" description="Basic and acidic residues" evidence="1">
    <location>
        <begin position="9"/>
        <end position="29"/>
    </location>
</feature>
<proteinExistence type="predicted"/>
<evidence type="ECO:0000256" key="1">
    <source>
        <dbReference type="SAM" id="MobiDB-lite"/>
    </source>
</evidence>
<sequence>MGIDFMSLLKEKKDPNNENNNEDNREHQKLTISNSFDGSETFSTNSAIRTRTRTISSGIEGFEVLPLDDNDDEFDETIMPKNGKKKMKKNSEVKLTEEQYQRGSIKWKVYAEYLKAGSGIISLTVTIVFLILSQTIFSGSDIFLTAWTNKNQDGAVSDAEQHHDIIIYSILVGSLFITTI</sequence>
<feature type="region of interest" description="Disordered" evidence="1">
    <location>
        <begin position="1"/>
        <end position="38"/>
    </location>
</feature>
<protein>
    <recommendedName>
        <fullName evidence="5">ABC transmembrane type-1 domain-containing protein</fullName>
    </recommendedName>
</protein>
<keyword evidence="2" id="KW-1133">Transmembrane helix</keyword>
<dbReference type="EMBL" id="MUJZ01066285">
    <property type="protein sequence ID" value="OTF70313.1"/>
    <property type="molecule type" value="Genomic_DNA"/>
</dbReference>
<gene>
    <name evidence="3" type="ORF">BLA29_011285</name>
</gene>
<accession>A0A1Y3ARQ9</accession>
<name>A0A1Y3ARQ9_EURMA</name>
<evidence type="ECO:0000313" key="3">
    <source>
        <dbReference type="EMBL" id="OTF70313.1"/>
    </source>
</evidence>
<dbReference type="Proteomes" id="UP000194236">
    <property type="component" value="Unassembled WGS sequence"/>
</dbReference>